<accession>A0A117DPG5</accession>
<dbReference type="PROSITE" id="PS50113">
    <property type="entry name" value="PAC"/>
    <property type="match status" value="2"/>
</dbReference>
<dbReference type="InterPro" id="IPR001633">
    <property type="entry name" value="EAL_dom"/>
</dbReference>
<sequence length="913" mass="98603">MQLFLPPFTLCLLTVLAAGALVRVQARAQMLAGGVTRRTQLLAGVILGSGLWGAQVVTLRTQDLTAPPATAALHWLVSVGISVGFLLWYRHHVLDRPLRVTGALILSVTATQAAGLSGYPVPLSTAHAPQVLTLFALGALTSLAAASLVRRPGLSGAAQLAVVTLGQSLMITLITLAAASLLPAGAPVPTDTLPTLALGTAAALFLTVAAGLLGDLQYRRAQRLTALVAERTAELQAERDFHVALLDSLNDQIVIADADGRLAQHNAAAARLHRRPPTGTLAPDWAATYGLHTPQFTRLLRQDEVPLYRALTGEVVRDALIGIDTPAGRRIVTCNATPVTGADGTVSGAVVAMNDVTERERAQQELARTATQHAEIIESLDEALLLLDPDGRILSRNGRVGELLGEHCAAATTLADLLAPLTVRDTQGRPLGGRSPNFRALLGGAARSTQSIMHVERPDGRHMWLHSRAQATHHNGELSGVLYLFRDVTDQHELNEQLVRVTRFAPLTALPNRAHFEDLAATLPATPGRTLIVTQCLNVTDLRAVHGALADDLTLAFTRALRATYPDALLLGQLDDHTFALVLPAPETRVRPGLLAPLTLDQRQPPVFPRVRACARPWPSDEAVQPALHAAETTLTVAPEGALLTAEDRHLEDRRRRVQLENALRRALTTGDFQVQYQPIIDLTTGEVVKAEALVRWEDPEAGRVPPDVFVPLAEQLGQIHVITDLVMREALREARRASVTLRRPLRIAVNLSPSELNAPDFMDRLHCLMHEHPDAAQHLTFEVTESGALVNLEQTARHLTTLREWGFGLALDDFGTGHSALSVLQHLPIHHLKLDRTFVWGIEGNVRQQILTGAVMELAARLNVEVIAEGIETATHEAILRGMGCSLGQGYLYSRPHADPDWAALDGWPNVS</sequence>
<dbReference type="RefSeq" id="WP_058979212.1">
    <property type="nucleotide sequence ID" value="NZ_BCMS01000002.1"/>
</dbReference>
<dbReference type="Pfam" id="PF08448">
    <property type="entry name" value="PAS_4"/>
    <property type="match status" value="1"/>
</dbReference>
<dbReference type="InterPro" id="IPR000700">
    <property type="entry name" value="PAS-assoc_C"/>
</dbReference>
<dbReference type="InterPro" id="IPR000014">
    <property type="entry name" value="PAS"/>
</dbReference>
<dbReference type="Pfam" id="PF00563">
    <property type="entry name" value="EAL"/>
    <property type="match status" value="1"/>
</dbReference>
<feature type="transmembrane region" description="Helical" evidence="1">
    <location>
        <begin position="131"/>
        <end position="149"/>
    </location>
</feature>
<dbReference type="SMART" id="SM00052">
    <property type="entry name" value="EAL"/>
    <property type="match status" value="1"/>
</dbReference>
<dbReference type="InterPro" id="IPR035965">
    <property type="entry name" value="PAS-like_dom_sf"/>
</dbReference>
<feature type="domain" description="PAC" evidence="3">
    <location>
        <begin position="449"/>
        <end position="500"/>
    </location>
</feature>
<keyword evidence="1" id="KW-0472">Membrane</keyword>
<dbReference type="EMBL" id="BCMS01000002">
    <property type="protein sequence ID" value="GAQ23402.1"/>
    <property type="molecule type" value="Genomic_DNA"/>
</dbReference>
<dbReference type="PROSITE" id="PS50883">
    <property type="entry name" value="EAL"/>
    <property type="match status" value="1"/>
</dbReference>
<dbReference type="SUPFAM" id="SSF141868">
    <property type="entry name" value="EAL domain-like"/>
    <property type="match status" value="1"/>
</dbReference>
<dbReference type="PROSITE" id="PS50112">
    <property type="entry name" value="PAS"/>
    <property type="match status" value="1"/>
</dbReference>
<feature type="domain" description="PAS" evidence="2">
    <location>
        <begin position="369"/>
        <end position="405"/>
    </location>
</feature>
<dbReference type="InterPro" id="IPR035919">
    <property type="entry name" value="EAL_sf"/>
</dbReference>
<keyword evidence="1" id="KW-1133">Transmembrane helix</keyword>
<evidence type="ECO:0000313" key="5">
    <source>
        <dbReference type="EMBL" id="GAQ23402.1"/>
    </source>
</evidence>
<keyword evidence="1" id="KW-0812">Transmembrane</keyword>
<evidence type="ECO:0000313" key="6">
    <source>
        <dbReference type="Proteomes" id="UP000056209"/>
    </source>
</evidence>
<dbReference type="Gene3D" id="3.20.20.450">
    <property type="entry name" value="EAL domain"/>
    <property type="match status" value="1"/>
</dbReference>
<gene>
    <name evidence="5" type="ORF">DEIGR_200257</name>
</gene>
<dbReference type="PANTHER" id="PTHR44757">
    <property type="entry name" value="DIGUANYLATE CYCLASE DGCP"/>
    <property type="match status" value="1"/>
</dbReference>
<evidence type="ECO:0000256" key="1">
    <source>
        <dbReference type="SAM" id="Phobius"/>
    </source>
</evidence>
<feature type="transmembrane region" description="Helical" evidence="1">
    <location>
        <begin position="196"/>
        <end position="214"/>
    </location>
</feature>
<evidence type="ECO:0000259" key="4">
    <source>
        <dbReference type="PROSITE" id="PS50883"/>
    </source>
</evidence>
<dbReference type="PANTHER" id="PTHR44757:SF2">
    <property type="entry name" value="BIOFILM ARCHITECTURE MAINTENANCE PROTEIN MBAA"/>
    <property type="match status" value="1"/>
</dbReference>
<dbReference type="Proteomes" id="UP000056209">
    <property type="component" value="Unassembled WGS sequence"/>
</dbReference>
<dbReference type="OrthoDB" id="366324at2"/>
<feature type="transmembrane region" description="Helical" evidence="1">
    <location>
        <begin position="71"/>
        <end position="89"/>
    </location>
</feature>
<proteinExistence type="predicted"/>
<reference evidence="6" key="1">
    <citation type="submission" date="2015-11" db="EMBL/GenBank/DDBJ databases">
        <title>Draft Genome Sequence of the Radioresistant Bacterium Deinococcus grandis, Isolated from Freshwater Fish in Japan.</title>
        <authorList>
            <person name="Satoh K."/>
            <person name="Onodera T."/>
            <person name="Omoso K."/>
            <person name="Takeda-Yano K."/>
            <person name="Katayama T."/>
            <person name="Oono Y."/>
            <person name="Narumi I."/>
        </authorList>
    </citation>
    <scope>NUCLEOTIDE SEQUENCE [LARGE SCALE GENOMIC DNA]</scope>
    <source>
        <strain evidence="6">ATCC 43672</strain>
    </source>
</reference>
<feature type="transmembrane region" description="Helical" evidence="1">
    <location>
        <begin position="41"/>
        <end position="59"/>
    </location>
</feature>
<dbReference type="InterPro" id="IPR013656">
    <property type="entry name" value="PAS_4"/>
</dbReference>
<dbReference type="InterPro" id="IPR052155">
    <property type="entry name" value="Biofilm_reg_signaling"/>
</dbReference>
<feature type="domain" description="PAC" evidence="3">
    <location>
        <begin position="301"/>
        <end position="368"/>
    </location>
</feature>
<evidence type="ECO:0000259" key="2">
    <source>
        <dbReference type="PROSITE" id="PS50112"/>
    </source>
</evidence>
<name>A0A117DPG5_9DEIO</name>
<feature type="transmembrane region" description="Helical" evidence="1">
    <location>
        <begin position="161"/>
        <end position="184"/>
    </location>
</feature>
<protein>
    <submittedName>
        <fullName evidence="5">Putative diguanylate cyclase</fullName>
    </submittedName>
</protein>
<feature type="domain" description="EAL" evidence="4">
    <location>
        <begin position="657"/>
        <end position="911"/>
    </location>
</feature>
<dbReference type="AlphaFoldDB" id="A0A117DPG5"/>
<dbReference type="Pfam" id="PF13188">
    <property type="entry name" value="PAS_8"/>
    <property type="match status" value="1"/>
</dbReference>
<dbReference type="SUPFAM" id="SSF55785">
    <property type="entry name" value="PYP-like sensor domain (PAS domain)"/>
    <property type="match status" value="2"/>
</dbReference>
<evidence type="ECO:0000259" key="3">
    <source>
        <dbReference type="PROSITE" id="PS50113"/>
    </source>
</evidence>
<keyword evidence="6" id="KW-1185">Reference proteome</keyword>
<organism evidence="5 6">
    <name type="scientific">Deinococcus grandis</name>
    <dbReference type="NCBI Taxonomy" id="57498"/>
    <lineage>
        <taxon>Bacteria</taxon>
        <taxon>Thermotogati</taxon>
        <taxon>Deinococcota</taxon>
        <taxon>Deinococci</taxon>
        <taxon>Deinococcales</taxon>
        <taxon>Deinococcaceae</taxon>
        <taxon>Deinococcus</taxon>
    </lineage>
</organism>
<dbReference type="Gene3D" id="3.30.450.20">
    <property type="entry name" value="PAS domain"/>
    <property type="match status" value="2"/>
</dbReference>
<dbReference type="CDD" id="cd01948">
    <property type="entry name" value="EAL"/>
    <property type="match status" value="1"/>
</dbReference>
<comment type="caution">
    <text evidence="5">The sequence shown here is derived from an EMBL/GenBank/DDBJ whole genome shotgun (WGS) entry which is preliminary data.</text>
</comment>